<dbReference type="RefSeq" id="WP_073043607.1">
    <property type="nucleotide sequence ID" value="NZ_FRCJ01000002.1"/>
</dbReference>
<accession>A0A1M7FKL9</accession>
<feature type="transmembrane region" description="Helical" evidence="7">
    <location>
        <begin position="117"/>
        <end position="138"/>
    </location>
</feature>
<gene>
    <name evidence="8" type="ORF">SAMN04488494_1182</name>
</gene>
<keyword evidence="6 7" id="KW-0472">Membrane</keyword>
<evidence type="ECO:0000313" key="9">
    <source>
        <dbReference type="Proteomes" id="UP000184280"/>
    </source>
</evidence>
<evidence type="ECO:0000256" key="4">
    <source>
        <dbReference type="ARBA" id="ARBA00022692"/>
    </source>
</evidence>
<feature type="transmembrane region" description="Helical" evidence="7">
    <location>
        <begin position="82"/>
        <end position="105"/>
    </location>
</feature>
<feature type="transmembrane region" description="Helical" evidence="7">
    <location>
        <begin position="46"/>
        <end position="70"/>
    </location>
</feature>
<evidence type="ECO:0000256" key="6">
    <source>
        <dbReference type="ARBA" id="ARBA00023136"/>
    </source>
</evidence>
<feature type="transmembrane region" description="Helical" evidence="7">
    <location>
        <begin position="326"/>
        <end position="348"/>
    </location>
</feature>
<comment type="similarity">
    <text evidence="2">Belongs to the polysaccharide synthase family.</text>
</comment>
<evidence type="ECO:0000256" key="1">
    <source>
        <dbReference type="ARBA" id="ARBA00004651"/>
    </source>
</evidence>
<dbReference type="EMBL" id="FRCJ01000002">
    <property type="protein sequence ID" value="SHM04239.1"/>
    <property type="molecule type" value="Genomic_DNA"/>
</dbReference>
<organism evidence="8 9">
    <name type="scientific">Xylanibacter ruminicola</name>
    <name type="common">Prevotella ruminicola</name>
    <dbReference type="NCBI Taxonomy" id="839"/>
    <lineage>
        <taxon>Bacteria</taxon>
        <taxon>Pseudomonadati</taxon>
        <taxon>Bacteroidota</taxon>
        <taxon>Bacteroidia</taxon>
        <taxon>Bacteroidales</taxon>
        <taxon>Prevotellaceae</taxon>
        <taxon>Xylanibacter</taxon>
    </lineage>
</organism>
<feature type="transmembrane region" description="Helical" evidence="7">
    <location>
        <begin position="441"/>
        <end position="459"/>
    </location>
</feature>
<dbReference type="CDD" id="cd13127">
    <property type="entry name" value="MATE_tuaB_like"/>
    <property type="match status" value="1"/>
</dbReference>
<reference evidence="8 9" key="1">
    <citation type="submission" date="2016-11" db="EMBL/GenBank/DDBJ databases">
        <authorList>
            <person name="Jaros S."/>
            <person name="Januszkiewicz K."/>
            <person name="Wedrychowicz H."/>
        </authorList>
    </citation>
    <scope>NUCLEOTIDE SEQUENCE [LARGE SCALE GENOMIC DNA]</scope>
    <source>
        <strain evidence="8 9">BPI-34</strain>
    </source>
</reference>
<dbReference type="Pfam" id="PF13440">
    <property type="entry name" value="Polysacc_synt_3"/>
    <property type="match status" value="1"/>
</dbReference>
<evidence type="ECO:0000256" key="5">
    <source>
        <dbReference type="ARBA" id="ARBA00022989"/>
    </source>
</evidence>
<proteinExistence type="inferred from homology"/>
<feature type="transmembrane region" description="Helical" evidence="7">
    <location>
        <begin position="417"/>
        <end position="434"/>
    </location>
</feature>
<comment type="subcellular location">
    <subcellularLocation>
        <location evidence="1">Cell membrane</location>
        <topology evidence="1">Multi-pass membrane protein</topology>
    </subcellularLocation>
</comment>
<keyword evidence="3" id="KW-1003">Cell membrane</keyword>
<dbReference type="AlphaFoldDB" id="A0A1M7FKL9"/>
<feature type="transmembrane region" description="Helical" evidence="7">
    <location>
        <begin position="21"/>
        <end position="40"/>
    </location>
</feature>
<protein>
    <submittedName>
        <fullName evidence="8">Membrane protein involved in the export of O-antigen and teichoic acid</fullName>
    </submittedName>
</protein>
<evidence type="ECO:0000256" key="3">
    <source>
        <dbReference type="ARBA" id="ARBA00022475"/>
    </source>
</evidence>
<dbReference type="GO" id="GO:0005886">
    <property type="term" value="C:plasma membrane"/>
    <property type="evidence" value="ECO:0007669"/>
    <property type="project" value="UniProtKB-SubCell"/>
</dbReference>
<evidence type="ECO:0000256" key="7">
    <source>
        <dbReference type="SAM" id="Phobius"/>
    </source>
</evidence>
<name>A0A1M7FKL9_XYLRU</name>
<dbReference type="PANTHER" id="PTHR30250">
    <property type="entry name" value="PST FAMILY PREDICTED COLANIC ACID TRANSPORTER"/>
    <property type="match status" value="1"/>
</dbReference>
<dbReference type="Proteomes" id="UP000184280">
    <property type="component" value="Unassembled WGS sequence"/>
</dbReference>
<dbReference type="PANTHER" id="PTHR30250:SF10">
    <property type="entry name" value="LIPOPOLYSACCHARIDE BIOSYNTHESIS PROTEIN WZXC"/>
    <property type="match status" value="1"/>
</dbReference>
<keyword evidence="4 7" id="KW-0812">Transmembrane</keyword>
<dbReference type="InterPro" id="IPR050833">
    <property type="entry name" value="Poly_Biosynth_Transport"/>
</dbReference>
<evidence type="ECO:0000313" key="8">
    <source>
        <dbReference type="EMBL" id="SHM04239.1"/>
    </source>
</evidence>
<feature type="transmembrane region" description="Helical" evidence="7">
    <location>
        <begin position="369"/>
        <end position="397"/>
    </location>
</feature>
<feature type="transmembrane region" description="Helical" evidence="7">
    <location>
        <begin position="150"/>
        <end position="167"/>
    </location>
</feature>
<keyword evidence="5 7" id="KW-1133">Transmembrane helix</keyword>
<feature type="transmembrane region" description="Helical" evidence="7">
    <location>
        <begin position="290"/>
        <end position="314"/>
    </location>
</feature>
<dbReference type="OrthoDB" id="9770347at2"/>
<sequence>MAEESLKDKTIKGFGWSAIDNVTQYFVSFLVSIVLARLLSPEDYGLIGITTIFIAICTTLINGGFNAALIRKKDATEDDYNTAFIVNLGLSLFLYVIIFFCAPLIAEFFYREELVDLTRATSLGMIIGALALVQQARLTKRVDFKSQTKVTLVASVLSGFVGIVLAFCDFGVWALVAQTLTLQTTRTVMLWIINKWVPKMKFSVASFHNLFGFGWKMMLSYLLDTIWNELYQVVVGKFYSPGTLGQYTRAHGFSSLFSSNLTQVIQRVTYPVLSNIQDDKTRMVAAYKKIIGETMFITSIAMLFLGAIAEPLLYCLIGPKWHEAATYLPFICLMGSLYPLHAINLNMLKVQGRSDLFLGLEILKKIISLAPLFIGAFVGIFPMLYASIVTGIIAYFLNSHYSGKFIGYNSWEQIKDVAPSYALAFAIAMGVYFFKYLTISYWIVLPIQIVVGITLFFLLNESLKIKEYIELKSIVLSYIKKNKK</sequence>
<evidence type="ECO:0000256" key="2">
    <source>
        <dbReference type="ARBA" id="ARBA00007430"/>
    </source>
</evidence>